<dbReference type="AlphaFoldDB" id="A0A3A9JLI9"/>
<reference evidence="1 4" key="1">
    <citation type="submission" date="2018-09" db="EMBL/GenBank/DDBJ databases">
        <title>Roseomonas sp. nov., isolated from feces of Tibetan antelopes in the Qinghai-Tibet plateau, China.</title>
        <authorList>
            <person name="Tian Z."/>
        </authorList>
    </citation>
    <scope>NUCLEOTIDE SEQUENCE [LARGE SCALE GENOMIC DNA]</scope>
    <source>
        <strain evidence="2 3">Z23</strain>
        <strain evidence="1 4">Z24</strain>
    </source>
</reference>
<name>A0A3A9JLI9_9PROT</name>
<organism evidence="1 4">
    <name type="scientific">Teichococcus wenyumeiae</name>
    <dbReference type="NCBI Taxonomy" id="2478470"/>
    <lineage>
        <taxon>Bacteria</taxon>
        <taxon>Pseudomonadati</taxon>
        <taxon>Pseudomonadota</taxon>
        <taxon>Alphaproteobacteria</taxon>
        <taxon>Acetobacterales</taxon>
        <taxon>Roseomonadaceae</taxon>
        <taxon>Roseomonas</taxon>
    </lineage>
</organism>
<dbReference type="Pfam" id="PF04343">
    <property type="entry name" value="DUF488"/>
    <property type="match status" value="1"/>
</dbReference>
<dbReference type="EMBL" id="RFLX01000032">
    <property type="protein sequence ID" value="RMI17321.1"/>
    <property type="molecule type" value="Genomic_DNA"/>
</dbReference>
<gene>
    <name evidence="1" type="ORF">D6Z83_08185</name>
    <name evidence="2" type="ORF">EBE87_23125</name>
</gene>
<dbReference type="InterPro" id="IPR007438">
    <property type="entry name" value="DUF488"/>
</dbReference>
<dbReference type="EMBL" id="RAQU01000036">
    <property type="protein sequence ID" value="RKK04676.1"/>
    <property type="molecule type" value="Genomic_DNA"/>
</dbReference>
<dbReference type="InParanoid" id="A0A3A9JLI9"/>
<evidence type="ECO:0000313" key="2">
    <source>
        <dbReference type="EMBL" id="RMI17321.1"/>
    </source>
</evidence>
<dbReference type="RefSeq" id="WP_120637839.1">
    <property type="nucleotide sequence ID" value="NZ_RAQU01000036.1"/>
</dbReference>
<dbReference type="PIRSF" id="PIRSF024492">
    <property type="entry name" value="UCP024492"/>
    <property type="match status" value="1"/>
</dbReference>
<dbReference type="OrthoDB" id="9810084at2"/>
<evidence type="ECO:0000313" key="1">
    <source>
        <dbReference type="EMBL" id="RKK04676.1"/>
    </source>
</evidence>
<keyword evidence="3" id="KW-1185">Reference proteome</keyword>
<dbReference type="Proteomes" id="UP000278036">
    <property type="component" value="Unassembled WGS sequence"/>
</dbReference>
<evidence type="ECO:0000313" key="3">
    <source>
        <dbReference type="Proteomes" id="UP000274097"/>
    </source>
</evidence>
<dbReference type="PANTHER" id="PTHR39337:SF1">
    <property type="entry name" value="BLR5642 PROTEIN"/>
    <property type="match status" value="1"/>
</dbReference>
<protein>
    <submittedName>
        <fullName evidence="1">DUF488 domain-containing protein</fullName>
    </submittedName>
    <submittedName>
        <fullName evidence="2">DUF488 family protein</fullName>
    </submittedName>
</protein>
<sequence length="169" mass="18288">MSKRQPGSLATIGYEGAALEEFIATLREAGIQRLLDVRELPLSRRKGFSKTAIAVALSNAGIEYVHLRGLGDPKPGREAARSGEMALFRKIFGNHMRTPKAKADLALAAHLVTEGSTCLMCYEREHTDCHRSIVADAISDIVPVKIRHLKVASASSKPSVRKAPALECA</sequence>
<accession>A0A3A9JLI9</accession>
<dbReference type="Proteomes" id="UP000274097">
    <property type="component" value="Unassembled WGS sequence"/>
</dbReference>
<comment type="caution">
    <text evidence="1">The sequence shown here is derived from an EMBL/GenBank/DDBJ whole genome shotgun (WGS) entry which is preliminary data.</text>
</comment>
<proteinExistence type="predicted"/>
<dbReference type="PANTHER" id="PTHR39337">
    <property type="entry name" value="BLR5642 PROTEIN"/>
    <property type="match status" value="1"/>
</dbReference>
<dbReference type="InterPro" id="IPR014519">
    <property type="entry name" value="UCP024492"/>
</dbReference>
<evidence type="ECO:0000313" key="4">
    <source>
        <dbReference type="Proteomes" id="UP000278036"/>
    </source>
</evidence>